<keyword evidence="1" id="KW-0547">Nucleotide-binding</keyword>
<dbReference type="SUPFAM" id="SSF52540">
    <property type="entry name" value="P-loop containing nucleoside triphosphate hydrolases"/>
    <property type="match status" value="1"/>
</dbReference>
<dbReference type="PANTHER" id="PTHR12131">
    <property type="entry name" value="ATP-DEPENDENT RNA AND DNA HELICASE"/>
    <property type="match status" value="1"/>
</dbReference>
<dbReference type="EMBL" id="PNFZ01000001">
    <property type="protein sequence ID" value="PMB99220.1"/>
    <property type="molecule type" value="Genomic_DNA"/>
</dbReference>
<feature type="domain" description="Helicase ATP-binding" evidence="6">
    <location>
        <begin position="42"/>
        <end position="199"/>
    </location>
</feature>
<dbReference type="Proteomes" id="UP000235703">
    <property type="component" value="Unassembled WGS sequence"/>
</dbReference>
<evidence type="ECO:0000256" key="3">
    <source>
        <dbReference type="ARBA" id="ARBA00022806"/>
    </source>
</evidence>
<dbReference type="InterPro" id="IPR001650">
    <property type="entry name" value="Helicase_C-like"/>
</dbReference>
<dbReference type="SMART" id="SM01142">
    <property type="entry name" value="DSHCT"/>
    <property type="match status" value="1"/>
</dbReference>
<keyword evidence="3 8" id="KW-0347">Helicase</keyword>
<comment type="caution">
    <text evidence="8">The sequence shown here is derived from an EMBL/GenBank/DDBJ whole genome shotgun (WGS) entry which is preliminary data.</text>
</comment>
<feature type="domain" description="Helicase C-terminal" evidence="7">
    <location>
        <begin position="296"/>
        <end position="470"/>
    </location>
</feature>
<dbReference type="InterPro" id="IPR058621">
    <property type="entry name" value="SH3_HelY"/>
</dbReference>
<dbReference type="CDD" id="cd18795">
    <property type="entry name" value="SF2_C_Ski2"/>
    <property type="match status" value="1"/>
</dbReference>
<dbReference type="GO" id="GO:0003676">
    <property type="term" value="F:nucleic acid binding"/>
    <property type="evidence" value="ECO:0007669"/>
    <property type="project" value="InterPro"/>
</dbReference>
<protein>
    <submittedName>
        <fullName evidence="8">DEAD/DEAH box helicase</fullName>
    </submittedName>
</protein>
<organism evidence="8 9">
    <name type="scientific">Brevibacterium luteolum</name>
    <dbReference type="NCBI Taxonomy" id="199591"/>
    <lineage>
        <taxon>Bacteria</taxon>
        <taxon>Bacillati</taxon>
        <taxon>Actinomycetota</taxon>
        <taxon>Actinomycetes</taxon>
        <taxon>Micrococcales</taxon>
        <taxon>Brevibacteriaceae</taxon>
        <taxon>Brevibacterium</taxon>
    </lineage>
</organism>
<dbReference type="InterPro" id="IPR027417">
    <property type="entry name" value="P-loop_NTPase"/>
</dbReference>
<dbReference type="InterPro" id="IPR050699">
    <property type="entry name" value="RNA-DNA_Helicase"/>
</dbReference>
<dbReference type="Gene3D" id="1.10.3380.30">
    <property type="match status" value="1"/>
</dbReference>
<dbReference type="PANTHER" id="PTHR12131:SF1">
    <property type="entry name" value="ATP-DEPENDENT RNA HELICASE SUPV3L1, MITOCHONDRIAL-RELATED"/>
    <property type="match status" value="1"/>
</dbReference>
<dbReference type="GO" id="GO:0070478">
    <property type="term" value="P:nuclear-transcribed mRNA catabolic process, 3'-5' exonucleolytic nonsense-mediated decay"/>
    <property type="evidence" value="ECO:0007669"/>
    <property type="project" value="TreeGrafter"/>
</dbReference>
<accession>A0A2N6PKJ5</accession>
<reference evidence="8 9" key="1">
    <citation type="submission" date="2017-09" db="EMBL/GenBank/DDBJ databases">
        <title>Bacterial strain isolated from the female urinary microbiota.</title>
        <authorList>
            <person name="Thomas-White K."/>
            <person name="Kumar N."/>
            <person name="Forster S."/>
            <person name="Putonti C."/>
            <person name="Lawley T."/>
            <person name="Wolfe A.J."/>
        </authorList>
    </citation>
    <scope>NUCLEOTIDE SEQUENCE [LARGE SCALE GENOMIC DNA]</scope>
    <source>
        <strain evidence="8 9">UMB0680</strain>
    </source>
</reference>
<dbReference type="InterPro" id="IPR011545">
    <property type="entry name" value="DEAD/DEAH_box_helicase_dom"/>
</dbReference>
<gene>
    <name evidence="8" type="ORF">CJ198_01390</name>
</gene>
<dbReference type="OrthoDB" id="3229913at2"/>
<proteinExistence type="predicted"/>
<dbReference type="PROSITE" id="PS51192">
    <property type="entry name" value="HELICASE_ATP_BIND_1"/>
    <property type="match status" value="1"/>
</dbReference>
<evidence type="ECO:0000259" key="6">
    <source>
        <dbReference type="PROSITE" id="PS51192"/>
    </source>
</evidence>
<feature type="region of interest" description="Disordered" evidence="5">
    <location>
        <begin position="649"/>
        <end position="669"/>
    </location>
</feature>
<feature type="compositionally biased region" description="Basic residues" evidence="5">
    <location>
        <begin position="245"/>
        <end position="259"/>
    </location>
</feature>
<dbReference type="Pfam" id="PF00270">
    <property type="entry name" value="DEAD"/>
    <property type="match status" value="1"/>
</dbReference>
<dbReference type="Pfam" id="PF08148">
    <property type="entry name" value="DSHCT"/>
    <property type="match status" value="1"/>
</dbReference>
<dbReference type="Gene3D" id="3.40.50.300">
    <property type="entry name" value="P-loop containing nucleotide triphosphate hydrolases"/>
    <property type="match status" value="2"/>
</dbReference>
<keyword evidence="9" id="KW-1185">Reference proteome</keyword>
<evidence type="ECO:0000256" key="4">
    <source>
        <dbReference type="ARBA" id="ARBA00022840"/>
    </source>
</evidence>
<evidence type="ECO:0000256" key="2">
    <source>
        <dbReference type="ARBA" id="ARBA00022801"/>
    </source>
</evidence>
<sequence>MELSPAEAYAAHQRRVKEAGSPLGRYAAELDYELDDFQQTACLSLQAGKSVLVAAPTGAGKTVVAQFAVRLAFERGVRAFYTTPIKALSNQKFQELCEEYGEDNVGLLTGDTTIRRDAQVIVMTTEVLRNMIYSGTDLSKLGFVVLDEVHYLGDRFRGPVWEEVIIHLPMHVALVSLSATVSNAEEFGDWLAEVRGDTDVIVSEHRPVPLYNHVAVGTNLYPLFAPGKKNAHKLNRDLTYATQKFTRRPTSRRDRRNPRQMRFQRPSRTSLISELLHERLLPAIYFIFSRSACDDAVEQCLAAGLDLTTSTQKRHIRARLEDLQDELAQEDLGVLGFHSFATGMIHGFAAHHAGLIPQFKELVEELFAAGHLHVVFATETLALGINMPARTVVLEKLTKFNGESHVQITPGEYTQLTGRAGRRGIDIEGHAVVVWHPTIEPEEIQSLASKRTYALRSQFTPTYNMAANLLARMTKDDAAKVLETSFAQFQADRGVVGLAKKLRRNEEAMAGYERSMECEAGDFMSYAQLRRTLSTMEKKASRYRSKVKQRDVVESLAGLQSGDVIVLPSHKFSEPAVVIQEMQSQDGTSRLPTILTSFGKVWHLRPHEVTEPAQLLGHIRMPRKFNHRQVAARRQVIETMEAAFDRGQLTSPKGKHKTKHRPQRSGEAEIDEVRQQLRAHPCHSCPERENHARWAERLFKLQQETAQLRKQISGRTSSIAHVFDRVCSVLTALHFLPDDSRILRRIYGERDLLAAMSVRAGLWDELTEPEAAGLASALCYQSRREGGWGMPPMPTAGLHDAAGELRGLWADLFRLETDFRLPPTPEPDFGLVQAIFRWTEGKNLSGALAGSDVAAGDFVRWAKQTLDMLGQIADVCPPAVEPTVRRAADAIRRGVVADS</sequence>
<dbReference type="SMART" id="SM00490">
    <property type="entry name" value="HELICc"/>
    <property type="match status" value="1"/>
</dbReference>
<dbReference type="RefSeq" id="WP_102160065.1">
    <property type="nucleotide sequence ID" value="NZ_JBPKAG010000009.1"/>
</dbReference>
<keyword evidence="4" id="KW-0067">ATP-binding</keyword>
<dbReference type="InterPro" id="IPR014001">
    <property type="entry name" value="Helicase_ATP-bd"/>
</dbReference>
<dbReference type="Pfam" id="PF00271">
    <property type="entry name" value="Helicase_C"/>
    <property type="match status" value="1"/>
</dbReference>
<dbReference type="InterPro" id="IPR012961">
    <property type="entry name" value="Ski2/MTR4_C"/>
</dbReference>
<evidence type="ECO:0000259" key="7">
    <source>
        <dbReference type="PROSITE" id="PS51194"/>
    </source>
</evidence>
<dbReference type="AlphaFoldDB" id="A0A2N6PKJ5"/>
<dbReference type="GO" id="GO:0005524">
    <property type="term" value="F:ATP binding"/>
    <property type="evidence" value="ECO:0007669"/>
    <property type="project" value="UniProtKB-KW"/>
</dbReference>
<evidence type="ECO:0000256" key="5">
    <source>
        <dbReference type="SAM" id="MobiDB-lite"/>
    </source>
</evidence>
<feature type="region of interest" description="Disordered" evidence="5">
    <location>
        <begin position="245"/>
        <end position="264"/>
    </location>
</feature>
<feature type="compositionally biased region" description="Basic residues" evidence="5">
    <location>
        <begin position="653"/>
        <end position="663"/>
    </location>
</feature>
<dbReference type="GO" id="GO:0004386">
    <property type="term" value="F:helicase activity"/>
    <property type="evidence" value="ECO:0007669"/>
    <property type="project" value="UniProtKB-KW"/>
</dbReference>
<evidence type="ECO:0000313" key="9">
    <source>
        <dbReference type="Proteomes" id="UP000235703"/>
    </source>
</evidence>
<name>A0A2N6PKJ5_9MICO</name>
<evidence type="ECO:0000313" key="8">
    <source>
        <dbReference type="EMBL" id="PMB99220.1"/>
    </source>
</evidence>
<dbReference type="SMART" id="SM00487">
    <property type="entry name" value="DEXDc"/>
    <property type="match status" value="1"/>
</dbReference>
<evidence type="ECO:0000256" key="1">
    <source>
        <dbReference type="ARBA" id="ARBA00022741"/>
    </source>
</evidence>
<dbReference type="GO" id="GO:0055087">
    <property type="term" value="C:Ski complex"/>
    <property type="evidence" value="ECO:0007669"/>
    <property type="project" value="TreeGrafter"/>
</dbReference>
<dbReference type="GO" id="GO:0016787">
    <property type="term" value="F:hydrolase activity"/>
    <property type="evidence" value="ECO:0007669"/>
    <property type="project" value="UniProtKB-KW"/>
</dbReference>
<keyword evidence="2" id="KW-0378">Hydrolase</keyword>
<dbReference type="PROSITE" id="PS51194">
    <property type="entry name" value="HELICASE_CTER"/>
    <property type="match status" value="1"/>
</dbReference>
<dbReference type="Pfam" id="PF26090">
    <property type="entry name" value="SH3_HelY"/>
    <property type="match status" value="1"/>
</dbReference>